<dbReference type="PIRSF" id="PIRSF004548">
    <property type="entry name" value="CreD"/>
    <property type="match status" value="1"/>
</dbReference>
<evidence type="ECO:0000313" key="2">
    <source>
        <dbReference type="EMBL" id="MEL1250479.1"/>
    </source>
</evidence>
<feature type="transmembrane region" description="Helical" evidence="1">
    <location>
        <begin position="407"/>
        <end position="425"/>
    </location>
</feature>
<dbReference type="Proteomes" id="UP001497045">
    <property type="component" value="Unassembled WGS sequence"/>
</dbReference>
<comment type="caution">
    <text evidence="2">The sequence shown here is derived from an EMBL/GenBank/DDBJ whole genome shotgun (WGS) entry which is preliminary data.</text>
</comment>
<feature type="transmembrane region" description="Helical" evidence="1">
    <location>
        <begin position="379"/>
        <end position="400"/>
    </location>
</feature>
<dbReference type="PANTHER" id="PTHR30092:SF0">
    <property type="entry name" value="INNER MEMBRANE PROTEIN CRED"/>
    <property type="match status" value="1"/>
</dbReference>
<proteinExistence type="predicted"/>
<keyword evidence="3" id="KW-1185">Reference proteome</keyword>
<feature type="transmembrane region" description="Helical" evidence="1">
    <location>
        <begin position="12"/>
        <end position="32"/>
    </location>
</feature>
<keyword evidence="1" id="KW-1133">Transmembrane helix</keyword>
<dbReference type="InterPro" id="IPR010364">
    <property type="entry name" value="Uncharacterised_IM_CreD"/>
</dbReference>
<evidence type="ECO:0000256" key="1">
    <source>
        <dbReference type="SAM" id="Phobius"/>
    </source>
</evidence>
<feature type="transmembrane region" description="Helical" evidence="1">
    <location>
        <begin position="355"/>
        <end position="373"/>
    </location>
</feature>
<keyword evidence="1" id="KW-0472">Membrane</keyword>
<protein>
    <submittedName>
        <fullName evidence="2">Cell envelope integrity protein CreD</fullName>
    </submittedName>
</protein>
<accession>A0ABU9IEJ4</accession>
<organism evidence="2 3">
    <name type="scientific">Aurantiacibacter gilvus</name>
    <dbReference type="NCBI Taxonomy" id="3139141"/>
    <lineage>
        <taxon>Bacteria</taxon>
        <taxon>Pseudomonadati</taxon>
        <taxon>Pseudomonadota</taxon>
        <taxon>Alphaproteobacteria</taxon>
        <taxon>Sphingomonadales</taxon>
        <taxon>Erythrobacteraceae</taxon>
        <taxon>Aurantiacibacter</taxon>
    </lineage>
</organism>
<evidence type="ECO:0000313" key="3">
    <source>
        <dbReference type="Proteomes" id="UP001497045"/>
    </source>
</evidence>
<dbReference type="PANTHER" id="PTHR30092">
    <property type="entry name" value="INNER MEMBRANE PROTEIN CRED"/>
    <property type="match status" value="1"/>
</dbReference>
<gene>
    <name evidence="2" type="primary">creD</name>
    <name evidence="2" type="ORF">AAEO60_07340</name>
</gene>
<feature type="transmembrane region" description="Helical" evidence="1">
    <location>
        <begin position="327"/>
        <end position="348"/>
    </location>
</feature>
<name>A0ABU9IEJ4_9SPHN</name>
<dbReference type="EMBL" id="JBBYHV010000001">
    <property type="protein sequence ID" value="MEL1250479.1"/>
    <property type="molecule type" value="Genomic_DNA"/>
</dbReference>
<sequence>MNRERSPGMKLFMAGVIAVVLIVPLLMVYALVYDRETQSQAAQQQITQGWGGPQTFTGPVLVIPFMAETVETEVVDGVNRERRRQVRRELFVSPLTQSIETSLAPDRKGYAIYESVVFSGALGGTATYQLNSELDRLDVQREALLFDEAELRFGVSDTRGLSDSVSVVAGGEALELSPGNGPLATGGNGFSAPVTAWTGEAPLEVRWSYGLRGTRSLSLIPRGGDTEWSVTSTWPHPSFTGNFLPEPTLTETGAEGFTAVYPGITNLALGQGLLTLSDLTVSAHAPVTSSYPVDSSSTVETSGGQAVTIGLVDPVDLYSQVDRAVKYGFLFIGFTFAALLMFDIVGGARVASAEYLLTGAGLVLFFVMLLAFAEVWGFVLAYVTASASIIGLLTAYNAAVLGSWKRASFIGGMLAALYGVLYVLLNEETYSLVIGSLLLFGALAGIMFATRRVDWAGIGRGEEPETDHSGIPA</sequence>
<dbReference type="Pfam" id="PF06123">
    <property type="entry name" value="CreD"/>
    <property type="match status" value="1"/>
</dbReference>
<feature type="transmembrane region" description="Helical" evidence="1">
    <location>
        <begin position="431"/>
        <end position="450"/>
    </location>
</feature>
<dbReference type="RefSeq" id="WP_341672998.1">
    <property type="nucleotide sequence ID" value="NZ_JBBYHV010000001.1"/>
</dbReference>
<dbReference type="NCBIfam" id="NF008712">
    <property type="entry name" value="PRK11715.1-1"/>
    <property type="match status" value="1"/>
</dbReference>
<keyword evidence="1" id="KW-0812">Transmembrane</keyword>
<reference evidence="2 3" key="1">
    <citation type="submission" date="2024-04" db="EMBL/GenBank/DDBJ databases">
        <title>Aurantiacibacter sp. DGU6 16S ribosomal RNA gene Genome sequencing and assembly.</title>
        <authorList>
            <person name="Park S."/>
        </authorList>
    </citation>
    <scope>NUCLEOTIDE SEQUENCE [LARGE SCALE GENOMIC DNA]</scope>
    <source>
        <strain evidence="2 3">DGU6</strain>
    </source>
</reference>